<comment type="caution">
    <text evidence="2">The sequence shown here is derived from an EMBL/GenBank/DDBJ whole genome shotgun (WGS) entry which is preliminary data.</text>
</comment>
<feature type="region of interest" description="Disordered" evidence="1">
    <location>
        <begin position="1"/>
        <end position="73"/>
    </location>
</feature>
<evidence type="ECO:0000256" key="1">
    <source>
        <dbReference type="SAM" id="MobiDB-lite"/>
    </source>
</evidence>
<organism evidence="2 3">
    <name type="scientific">Apiospora arundinis</name>
    <dbReference type="NCBI Taxonomy" id="335852"/>
    <lineage>
        <taxon>Eukaryota</taxon>
        <taxon>Fungi</taxon>
        <taxon>Dikarya</taxon>
        <taxon>Ascomycota</taxon>
        <taxon>Pezizomycotina</taxon>
        <taxon>Sordariomycetes</taxon>
        <taxon>Xylariomycetidae</taxon>
        <taxon>Amphisphaeriales</taxon>
        <taxon>Apiosporaceae</taxon>
        <taxon>Apiospora</taxon>
    </lineage>
</organism>
<gene>
    <name evidence="2" type="ORF">PGQ11_015411</name>
</gene>
<feature type="compositionally biased region" description="Basic residues" evidence="1">
    <location>
        <begin position="39"/>
        <end position="56"/>
    </location>
</feature>
<proteinExistence type="predicted"/>
<protein>
    <submittedName>
        <fullName evidence="2">Heterokaryon incompatibility protein het-E-1</fullName>
    </submittedName>
</protein>
<keyword evidence="3" id="KW-1185">Reference proteome</keyword>
<reference evidence="2 3" key="1">
    <citation type="journal article" date="2024" name="IMA Fungus">
        <title>Apiospora arundinis, a panoply of carbohydrate-active enzymes and secondary metabolites.</title>
        <authorList>
            <person name="Sorensen T."/>
            <person name="Petersen C."/>
            <person name="Muurmann A.T."/>
            <person name="Christiansen J.V."/>
            <person name="Brundto M.L."/>
            <person name="Overgaard C.K."/>
            <person name="Boysen A.T."/>
            <person name="Wollenberg R.D."/>
            <person name="Larsen T.O."/>
            <person name="Sorensen J.L."/>
            <person name="Nielsen K.L."/>
            <person name="Sondergaard T.E."/>
        </authorList>
    </citation>
    <scope>NUCLEOTIDE SEQUENCE [LARGE SCALE GENOMIC DNA]</scope>
    <source>
        <strain evidence="2 3">AAU 773</strain>
    </source>
</reference>
<evidence type="ECO:0000313" key="3">
    <source>
        <dbReference type="Proteomes" id="UP001390339"/>
    </source>
</evidence>
<sequence>MSERKDPRRAVAATDTGPPAGMPFIVSLNDEKANPTTRKLIRSHVMRGKKKKKKHVSKPEEPRGAGSSDGPIQRAGVNLEEVVELYMPLLPGRFGMRLYYIDFPDEIDPSVIMQMFQVSTVMRHIIHPLLATIGLQSNKEPAAPYPVAFDAAALHINAYAMENFIDRILRRLPEQNVNRAAALHHQRGLQLLRQKLLGNDDEEKISDATVSVVLKLATAAHFDGDIATSQQHMQGLRKMADLRGGLSAFDDNPKLRVEMLRCDLSIALLTNSKPLFYLQPSEPVPEYPEQVVFKSATGSHSKHEEELLSNLDEDLAKAWRTTRTFCMLVNLGTQTRRLLPPESIHGTMTAIMYRLFSMGFAAGLLDETIRLGLLAFTHHIFLQWQDVRVPCHEVTAAFRQSLRQHKPHDLVPPETMMWLSMVGAVSLLDISEESWLRDSLREQLDGCQVKTWNDLHDILKSHMWIPLLDKKAGQQIYDSLYK</sequence>
<dbReference type="EMBL" id="JAPCWZ010000010">
    <property type="protein sequence ID" value="KAK8848931.1"/>
    <property type="molecule type" value="Genomic_DNA"/>
</dbReference>
<accession>A0ABR2HLK9</accession>
<name>A0ABR2HLK9_9PEZI</name>
<dbReference type="PANTHER" id="PTHR37540:SF5">
    <property type="entry name" value="TRANSCRIPTION FACTOR DOMAIN-CONTAINING PROTEIN"/>
    <property type="match status" value="1"/>
</dbReference>
<dbReference type="PANTHER" id="PTHR37540">
    <property type="entry name" value="TRANSCRIPTION FACTOR (ACR-2), PUTATIVE-RELATED-RELATED"/>
    <property type="match status" value="1"/>
</dbReference>
<dbReference type="Proteomes" id="UP001390339">
    <property type="component" value="Unassembled WGS sequence"/>
</dbReference>
<evidence type="ECO:0000313" key="2">
    <source>
        <dbReference type="EMBL" id="KAK8848931.1"/>
    </source>
</evidence>